<dbReference type="Pfam" id="PF00172">
    <property type="entry name" value="Zn_clus"/>
    <property type="match status" value="1"/>
</dbReference>
<dbReference type="Gene3D" id="4.10.240.10">
    <property type="entry name" value="Zn(2)-C6 fungal-type DNA-binding domain"/>
    <property type="match status" value="1"/>
</dbReference>
<dbReference type="GO" id="GO:0000981">
    <property type="term" value="F:DNA-binding transcription factor activity, RNA polymerase II-specific"/>
    <property type="evidence" value="ECO:0007669"/>
    <property type="project" value="InterPro"/>
</dbReference>
<dbReference type="InterPro" id="IPR007219">
    <property type="entry name" value="XnlR_reg_dom"/>
</dbReference>
<keyword evidence="2" id="KW-0805">Transcription regulation</keyword>
<feature type="domain" description="Zn(2)-C6 fungal-type" evidence="7">
    <location>
        <begin position="28"/>
        <end position="58"/>
    </location>
</feature>
<gene>
    <name evidence="8" type="ORF">B0J15DRAFT_518541</name>
</gene>
<feature type="compositionally biased region" description="Basic and acidic residues" evidence="6">
    <location>
        <begin position="126"/>
        <end position="137"/>
    </location>
</feature>
<feature type="region of interest" description="Disordered" evidence="6">
    <location>
        <begin position="60"/>
        <end position="95"/>
    </location>
</feature>
<organism evidence="8 9">
    <name type="scientific">Fusarium solani</name>
    <name type="common">Filamentous fungus</name>
    <dbReference type="NCBI Taxonomy" id="169388"/>
    <lineage>
        <taxon>Eukaryota</taxon>
        <taxon>Fungi</taxon>
        <taxon>Dikarya</taxon>
        <taxon>Ascomycota</taxon>
        <taxon>Pezizomycotina</taxon>
        <taxon>Sordariomycetes</taxon>
        <taxon>Hypocreomycetidae</taxon>
        <taxon>Hypocreales</taxon>
        <taxon>Nectriaceae</taxon>
        <taxon>Fusarium</taxon>
        <taxon>Fusarium solani species complex</taxon>
    </lineage>
</organism>
<dbReference type="InterPro" id="IPR001138">
    <property type="entry name" value="Zn2Cys6_DnaBD"/>
</dbReference>
<dbReference type="InterPro" id="IPR036864">
    <property type="entry name" value="Zn2-C6_fun-type_DNA-bd_sf"/>
</dbReference>
<keyword evidence="1" id="KW-0479">Metal-binding</keyword>
<dbReference type="GO" id="GO:0000978">
    <property type="term" value="F:RNA polymerase II cis-regulatory region sequence-specific DNA binding"/>
    <property type="evidence" value="ECO:0007669"/>
    <property type="project" value="TreeGrafter"/>
</dbReference>
<dbReference type="CDD" id="cd12148">
    <property type="entry name" value="fungal_TF_MHR"/>
    <property type="match status" value="1"/>
</dbReference>
<evidence type="ECO:0000259" key="7">
    <source>
        <dbReference type="PROSITE" id="PS50048"/>
    </source>
</evidence>
<dbReference type="CDD" id="cd00067">
    <property type="entry name" value="GAL4"/>
    <property type="match status" value="1"/>
</dbReference>
<dbReference type="GO" id="GO:0005634">
    <property type="term" value="C:nucleus"/>
    <property type="evidence" value="ECO:0007669"/>
    <property type="project" value="TreeGrafter"/>
</dbReference>
<feature type="region of interest" description="Disordered" evidence="6">
    <location>
        <begin position="111"/>
        <end position="137"/>
    </location>
</feature>
<evidence type="ECO:0000256" key="1">
    <source>
        <dbReference type="ARBA" id="ARBA00022723"/>
    </source>
</evidence>
<evidence type="ECO:0000313" key="9">
    <source>
        <dbReference type="Proteomes" id="UP000736672"/>
    </source>
</evidence>
<dbReference type="GO" id="GO:0000435">
    <property type="term" value="P:positive regulation of transcription from RNA polymerase II promoter by galactose"/>
    <property type="evidence" value="ECO:0007669"/>
    <property type="project" value="TreeGrafter"/>
</dbReference>
<protein>
    <submittedName>
        <fullName evidence="8">Fungal-specific transcription factor</fullName>
    </submittedName>
</protein>
<keyword evidence="5" id="KW-0539">Nucleus</keyword>
<dbReference type="Proteomes" id="UP000736672">
    <property type="component" value="Unassembled WGS sequence"/>
</dbReference>
<comment type="caution">
    <text evidence="8">The sequence shown here is derived from an EMBL/GenBank/DDBJ whole genome shotgun (WGS) entry which is preliminary data.</text>
</comment>
<keyword evidence="9" id="KW-1185">Reference proteome</keyword>
<keyword evidence="4" id="KW-0804">Transcription</keyword>
<dbReference type="PANTHER" id="PTHR47424">
    <property type="entry name" value="REGULATORY PROTEIN GAL4"/>
    <property type="match status" value="1"/>
</dbReference>
<evidence type="ECO:0000256" key="5">
    <source>
        <dbReference type="ARBA" id="ARBA00023242"/>
    </source>
</evidence>
<evidence type="ECO:0000256" key="6">
    <source>
        <dbReference type="SAM" id="MobiDB-lite"/>
    </source>
</evidence>
<evidence type="ECO:0000313" key="8">
    <source>
        <dbReference type="EMBL" id="KAH7274701.1"/>
    </source>
</evidence>
<dbReference type="OrthoDB" id="424974at2759"/>
<evidence type="ECO:0000256" key="2">
    <source>
        <dbReference type="ARBA" id="ARBA00023015"/>
    </source>
</evidence>
<proteinExistence type="predicted"/>
<dbReference type="GO" id="GO:0006351">
    <property type="term" value="P:DNA-templated transcription"/>
    <property type="evidence" value="ECO:0007669"/>
    <property type="project" value="InterPro"/>
</dbReference>
<reference evidence="8" key="1">
    <citation type="journal article" date="2021" name="Nat. Commun.">
        <title>Genetic determinants of endophytism in the Arabidopsis root mycobiome.</title>
        <authorList>
            <person name="Mesny F."/>
            <person name="Miyauchi S."/>
            <person name="Thiergart T."/>
            <person name="Pickel B."/>
            <person name="Atanasova L."/>
            <person name="Karlsson M."/>
            <person name="Huettel B."/>
            <person name="Barry K.W."/>
            <person name="Haridas S."/>
            <person name="Chen C."/>
            <person name="Bauer D."/>
            <person name="Andreopoulos W."/>
            <person name="Pangilinan J."/>
            <person name="LaButti K."/>
            <person name="Riley R."/>
            <person name="Lipzen A."/>
            <person name="Clum A."/>
            <person name="Drula E."/>
            <person name="Henrissat B."/>
            <person name="Kohler A."/>
            <person name="Grigoriev I.V."/>
            <person name="Martin F.M."/>
            <person name="Hacquard S."/>
        </authorList>
    </citation>
    <scope>NUCLEOTIDE SEQUENCE</scope>
    <source>
        <strain evidence="8">FSSC 5 MPI-SDFR-AT-0091</strain>
    </source>
</reference>
<dbReference type="PROSITE" id="PS50048">
    <property type="entry name" value="ZN2_CY6_FUNGAL_2"/>
    <property type="match status" value="1"/>
</dbReference>
<dbReference type="SMART" id="SM00906">
    <property type="entry name" value="Fungal_trans"/>
    <property type="match status" value="1"/>
</dbReference>
<dbReference type="SMART" id="SM00066">
    <property type="entry name" value="GAL4"/>
    <property type="match status" value="1"/>
</dbReference>
<keyword evidence="3" id="KW-0238">DNA-binding</keyword>
<dbReference type="PANTHER" id="PTHR47424:SF3">
    <property type="entry name" value="REGULATORY PROTEIN GAL4"/>
    <property type="match status" value="1"/>
</dbReference>
<evidence type="ECO:0000256" key="3">
    <source>
        <dbReference type="ARBA" id="ARBA00023125"/>
    </source>
</evidence>
<dbReference type="SUPFAM" id="SSF57701">
    <property type="entry name" value="Zn2/Cys6 DNA-binding domain"/>
    <property type="match status" value="1"/>
</dbReference>
<dbReference type="EMBL" id="JAGTJS010000001">
    <property type="protein sequence ID" value="KAH7274701.1"/>
    <property type="molecule type" value="Genomic_DNA"/>
</dbReference>
<dbReference type="AlphaFoldDB" id="A0A9P9RCM5"/>
<accession>A0A9P9RCM5</accession>
<dbReference type="PROSITE" id="PS00463">
    <property type="entry name" value="ZN2_CY6_FUNGAL_1"/>
    <property type="match status" value="1"/>
</dbReference>
<dbReference type="GO" id="GO:0008270">
    <property type="term" value="F:zinc ion binding"/>
    <property type="evidence" value="ECO:0007669"/>
    <property type="project" value="InterPro"/>
</dbReference>
<sequence length="669" mass="75331">MDSAPQQQGQGTASPKPLRRQRLKVSNACQVCRLRKVKCDGGLPACTRCRARGKTCAYDHGSTSVVQEAKRRHSVRNPQPIRPSSATSPALGAHASQTLSVPVTGIALTSATETSSTLPPSPGPQDLDRDQDSRQDQESPCYIAHGRFSGQVEAAIDVRAGLVPATTSNLVPFVDAPLFGEIDLDSASHALSCSTELPPRAYADRLVGIYWQHVHAVEPILDRTRFFRDYEASYSGADTIPREDRDIWFSILNTVFALAAQRQESIIVKKRDEEGNYFFQRAWALVRPETILWKPGSIELVQCLMLLNRYIHCTENRHKTWMTAGLAMRIAQSMCCHVSQSISAGKVSDEARIKKQVWVSCVGLDRCVSWSLGRSSAPVLITSPNRTEITSLNDQVDDRSFTRALELHEIGNQIQLAQTEDRNNLATRLGLPRHYQHDNYPTVAVELDACLDRWENSLPSDWKLQNLREVADRTSRAERYLLHLRLLHHRIFLHRPMLARLYSAKSHTATVPISGSPSLSDRLVKECAKMCIEAAQNITSLIVDTLEPYEPMGLLPWWYRIYYLHIAGTIFLAAMFRSDLYTEFVSKSWHSLISAFRAHEHLSVYVQQCIRKFESLYARILGPRNSRLENSAGTPLNDRTSSSLDTIFQDADIDFDSFLFGMEDFNTQC</sequence>
<dbReference type="InterPro" id="IPR051127">
    <property type="entry name" value="Fungal_SecMet_Regulators"/>
</dbReference>
<dbReference type="Pfam" id="PF04082">
    <property type="entry name" value="Fungal_trans"/>
    <property type="match status" value="1"/>
</dbReference>
<evidence type="ECO:0000256" key="4">
    <source>
        <dbReference type="ARBA" id="ARBA00023163"/>
    </source>
</evidence>
<name>A0A9P9RCM5_FUSSL</name>